<name>A0A0N4VT41_HAEPC</name>
<evidence type="ECO:0000313" key="3">
    <source>
        <dbReference type="Proteomes" id="UP000268014"/>
    </source>
</evidence>
<evidence type="ECO:0000313" key="4">
    <source>
        <dbReference type="WBParaSite" id="HPLM_0000045801-mRNA-1"/>
    </source>
</evidence>
<dbReference type="PANTHER" id="PTHR47163">
    <property type="entry name" value="DDE_TNP_IS1595 DOMAIN-CONTAINING PROTEIN"/>
    <property type="match status" value="1"/>
</dbReference>
<reference evidence="2 3" key="2">
    <citation type="submission" date="2018-11" db="EMBL/GenBank/DDBJ databases">
        <authorList>
            <consortium name="Pathogen Informatics"/>
        </authorList>
    </citation>
    <scope>NUCLEOTIDE SEQUENCE [LARGE SCALE GENOMIC DNA]</scope>
    <source>
        <strain evidence="2 3">MHpl1</strain>
    </source>
</reference>
<dbReference type="InterPro" id="IPR024445">
    <property type="entry name" value="Tnp_ISXO2-like"/>
</dbReference>
<keyword evidence="3" id="KW-1185">Reference proteome</keyword>
<protein>
    <submittedName>
        <fullName evidence="4">DDE_Tnp_IS1595 domain-containing protein</fullName>
    </submittedName>
</protein>
<dbReference type="OMA" id="VESLWQK"/>
<accession>A0A0N4VT41</accession>
<dbReference type="PANTHER" id="PTHR47163:SF2">
    <property type="entry name" value="SI:DKEY-17M8.2"/>
    <property type="match status" value="1"/>
</dbReference>
<gene>
    <name evidence="2" type="ORF">HPLM_LOCUS459</name>
</gene>
<dbReference type="Pfam" id="PF12762">
    <property type="entry name" value="DDE_Tnp_IS1595"/>
    <property type="match status" value="1"/>
</dbReference>
<sequence length="325" mass="37988">MALKVLRQRNRQQELMDFSLKDVFEKLQMDHLQFQDWLRSMGPMSTPLCPSCQGSMKPRNDEHHNGWVCNRRSCRTGPTNETKVYVLARKGSFFDKSNLDESTVFALTYFWLHDMGKVKDKAYVLHMNPRTVVHWEKCFRDNTLEGTHQSSEDSDVKWKSTKPPPIIGGFGCEVEIDETLVTRRKYNRGRWVRRHQWLFGGIERGSGRAFLTLVRRRDAPTLLRLITKYVRPETTIFSDSWRAYSQISTLPLGYRHLQVNHQLNFVDPRTGAHTQHVESLWQKYKEVGKRRYGINNAPDMKTTCRSSCGKKLEIDMRPCTTSGTR</sequence>
<dbReference type="OrthoDB" id="5809873at2759"/>
<dbReference type="AlphaFoldDB" id="A0A0N4VT41"/>
<evidence type="ECO:0000259" key="1">
    <source>
        <dbReference type="SMART" id="SM01126"/>
    </source>
</evidence>
<proteinExistence type="predicted"/>
<feature type="domain" description="ISXO2-like transposase" evidence="1">
    <location>
        <begin position="166"/>
        <end position="296"/>
    </location>
</feature>
<organism evidence="4">
    <name type="scientific">Haemonchus placei</name>
    <name type="common">Barber's pole worm</name>
    <dbReference type="NCBI Taxonomy" id="6290"/>
    <lineage>
        <taxon>Eukaryota</taxon>
        <taxon>Metazoa</taxon>
        <taxon>Ecdysozoa</taxon>
        <taxon>Nematoda</taxon>
        <taxon>Chromadorea</taxon>
        <taxon>Rhabditida</taxon>
        <taxon>Rhabditina</taxon>
        <taxon>Rhabditomorpha</taxon>
        <taxon>Strongyloidea</taxon>
        <taxon>Trichostrongylidae</taxon>
        <taxon>Haemonchus</taxon>
    </lineage>
</organism>
<dbReference type="STRING" id="6290.A0A0N4VT41"/>
<evidence type="ECO:0000313" key="2">
    <source>
        <dbReference type="EMBL" id="VDO05452.1"/>
    </source>
</evidence>
<dbReference type="WBParaSite" id="HPLM_0000045801-mRNA-1">
    <property type="protein sequence ID" value="HPLM_0000045801-mRNA-1"/>
    <property type="gene ID" value="HPLM_0000045801"/>
</dbReference>
<dbReference type="InterPro" id="IPR053164">
    <property type="entry name" value="IS1016-like_transposase"/>
</dbReference>
<dbReference type="Proteomes" id="UP000268014">
    <property type="component" value="Unassembled WGS sequence"/>
</dbReference>
<dbReference type="EMBL" id="UZAF01000321">
    <property type="protein sequence ID" value="VDO05452.1"/>
    <property type="molecule type" value="Genomic_DNA"/>
</dbReference>
<dbReference type="SMART" id="SM01126">
    <property type="entry name" value="DDE_Tnp_IS1595"/>
    <property type="match status" value="1"/>
</dbReference>
<reference evidence="4" key="1">
    <citation type="submission" date="2017-02" db="UniProtKB">
        <authorList>
            <consortium name="WormBaseParasite"/>
        </authorList>
    </citation>
    <scope>IDENTIFICATION</scope>
</reference>